<dbReference type="RefSeq" id="WP_064801824.1">
    <property type="nucleotide sequence ID" value="NZ_CP016022.1"/>
</dbReference>
<evidence type="ECO:0000313" key="2">
    <source>
        <dbReference type="EMBL" id="NMV40948.1"/>
    </source>
</evidence>
<reference evidence="2 4" key="3">
    <citation type="submission" date="2020-04" db="EMBL/GenBank/DDBJ databases">
        <title>Ralstonia insidiosa genome sequencing and assembly.</title>
        <authorList>
            <person name="Martins R.C.R."/>
            <person name="Perdigao-Neto L.V."/>
            <person name="Levin A.S.S."/>
            <person name="Costa S.F."/>
        </authorList>
    </citation>
    <scope>NUCLEOTIDE SEQUENCE [LARGE SCALE GENOMIC DNA]</scope>
    <source>
        <strain evidence="2 4">5047</strain>
    </source>
</reference>
<dbReference type="GO" id="GO:0003824">
    <property type="term" value="F:catalytic activity"/>
    <property type="evidence" value="ECO:0007669"/>
    <property type="project" value="InterPro"/>
</dbReference>
<keyword evidence="3" id="KW-1185">Reference proteome</keyword>
<dbReference type="SUPFAM" id="SSF56529">
    <property type="entry name" value="FAH"/>
    <property type="match status" value="1"/>
</dbReference>
<evidence type="ECO:0000313" key="3">
    <source>
        <dbReference type="Proteomes" id="UP000078572"/>
    </source>
</evidence>
<dbReference type="InterPro" id="IPR021269">
    <property type="entry name" value="DUF2848"/>
</dbReference>
<dbReference type="Proteomes" id="UP000078572">
    <property type="component" value="Chromosome 1"/>
</dbReference>
<dbReference type="OrthoDB" id="9792678at2"/>
<dbReference type="Proteomes" id="UP000575469">
    <property type="component" value="Unassembled WGS sequence"/>
</dbReference>
<dbReference type="GeneID" id="61524948"/>
<dbReference type="EMBL" id="CP016022">
    <property type="protein sequence ID" value="ANJ71482.1"/>
    <property type="molecule type" value="Genomic_DNA"/>
</dbReference>
<gene>
    <name evidence="1" type="ORF">A9Y76_02855</name>
    <name evidence="2" type="ORF">HGR00_23825</name>
</gene>
<evidence type="ECO:0000313" key="1">
    <source>
        <dbReference type="EMBL" id="ANJ71482.1"/>
    </source>
</evidence>
<proteinExistence type="predicted"/>
<dbReference type="Pfam" id="PF11010">
    <property type="entry name" value="DUF2848"/>
    <property type="match status" value="1"/>
</dbReference>
<dbReference type="AlphaFoldDB" id="A0A191ZTS4"/>
<evidence type="ECO:0000313" key="4">
    <source>
        <dbReference type="Proteomes" id="UP000575469"/>
    </source>
</evidence>
<name>A0A191ZTS4_9RALS</name>
<protein>
    <submittedName>
        <fullName evidence="2">DUF2848 domain-containing protein</fullName>
    </submittedName>
</protein>
<reference evidence="1" key="1">
    <citation type="submission" date="2016-06" db="EMBL/GenBank/DDBJ databases">
        <authorList>
            <person name="Kjaerup R.B."/>
            <person name="Dalgaard T.S."/>
            <person name="Juul-Madsen H.R."/>
        </authorList>
    </citation>
    <scope>NUCLEOTIDE SEQUENCE [LARGE SCALE GENOMIC DNA]</scope>
    <source>
        <strain evidence="1">ATCC 49129</strain>
    </source>
</reference>
<reference evidence="3" key="2">
    <citation type="submission" date="2016-06" db="EMBL/GenBank/DDBJ databases">
        <authorList>
            <person name="Xu Y."/>
            <person name="Nagy A."/>
            <person name="Yan X."/>
            <person name="Kim S.W."/>
            <person name="Haley B."/>
            <person name="Liu N.T."/>
            <person name="Nou X."/>
        </authorList>
    </citation>
    <scope>NUCLEOTIDE SEQUENCE [LARGE SCALE GENOMIC DNA]</scope>
    <source>
        <strain evidence="3">ATCC 49129</strain>
    </source>
</reference>
<sequence length="225" mass="24632">MTTLHLNLIGHGPVDVTVDHLVIAGWTGRDAEAVEHHIAELEAIGVARPARVPCFYRVSHSLLTTDARVEIPGADSSGEAEFVLYSTPMGLLVGIGSDHTDRKVEAYGVTVSKQMCAKPVSRDVWRFEALADHWDSLQMKTWRTRNGQTALYQEGSVTRMLDPRDLIRRYTGADTLPVGTAMFCGTQPIIGELGFGEAFDMALIDPVSGTELRHQYAVDTLPVEG</sequence>
<accession>A0A191ZTS4</accession>
<dbReference type="InterPro" id="IPR036663">
    <property type="entry name" value="Fumarylacetoacetase_C_sf"/>
</dbReference>
<dbReference type="EMBL" id="JABBZM010000027">
    <property type="protein sequence ID" value="NMV40948.1"/>
    <property type="molecule type" value="Genomic_DNA"/>
</dbReference>
<organism evidence="1 3">
    <name type="scientific">Ralstonia insidiosa</name>
    <dbReference type="NCBI Taxonomy" id="190721"/>
    <lineage>
        <taxon>Bacteria</taxon>
        <taxon>Pseudomonadati</taxon>
        <taxon>Pseudomonadota</taxon>
        <taxon>Betaproteobacteria</taxon>
        <taxon>Burkholderiales</taxon>
        <taxon>Burkholderiaceae</taxon>
        <taxon>Ralstonia</taxon>
    </lineage>
</organism>
<dbReference type="STRING" id="190721.ACS15_0631"/>